<dbReference type="RefSeq" id="WP_260345447.1">
    <property type="nucleotide sequence ID" value="NZ_CP104173.1"/>
</dbReference>
<name>A0A1C3WPI3_9BRAD</name>
<keyword evidence="1" id="KW-0812">Transmembrane</keyword>
<keyword evidence="1" id="KW-0472">Membrane</keyword>
<feature type="transmembrane region" description="Helical" evidence="1">
    <location>
        <begin position="5"/>
        <end position="24"/>
    </location>
</feature>
<accession>A0A1C3WPI3</accession>
<dbReference type="EMBL" id="FMAE01000006">
    <property type="protein sequence ID" value="SCB41881.1"/>
    <property type="molecule type" value="Genomic_DNA"/>
</dbReference>
<proteinExistence type="predicted"/>
<dbReference type="AlphaFoldDB" id="A0A1C3WPI3"/>
<keyword evidence="1" id="KW-1133">Transmembrane helix</keyword>
<reference evidence="2 3" key="1">
    <citation type="submission" date="2016-08" db="EMBL/GenBank/DDBJ databases">
        <authorList>
            <person name="Seilhamer J.J."/>
        </authorList>
    </citation>
    <scope>NUCLEOTIDE SEQUENCE [LARGE SCALE GENOMIC DNA]</scope>
    <source>
        <strain evidence="2 3">CCBAU 10071</strain>
    </source>
</reference>
<protein>
    <submittedName>
        <fullName evidence="2">Uncharacterized protein</fullName>
    </submittedName>
</protein>
<evidence type="ECO:0000313" key="3">
    <source>
        <dbReference type="Proteomes" id="UP000183174"/>
    </source>
</evidence>
<sequence>MRKRLILWTLMTSALVAITVWTMLGPPDQPSGLRLPSRTAAAR</sequence>
<gene>
    <name evidence="2" type="ORF">GA0061099_1006654</name>
</gene>
<dbReference type="Proteomes" id="UP000183174">
    <property type="component" value="Unassembled WGS sequence"/>
</dbReference>
<evidence type="ECO:0000256" key="1">
    <source>
        <dbReference type="SAM" id="Phobius"/>
    </source>
</evidence>
<dbReference type="GeneID" id="93181182"/>
<organism evidence="2 3">
    <name type="scientific">Bradyrhizobium yuanmingense</name>
    <dbReference type="NCBI Taxonomy" id="108015"/>
    <lineage>
        <taxon>Bacteria</taxon>
        <taxon>Pseudomonadati</taxon>
        <taxon>Pseudomonadota</taxon>
        <taxon>Alphaproteobacteria</taxon>
        <taxon>Hyphomicrobiales</taxon>
        <taxon>Nitrobacteraceae</taxon>
        <taxon>Bradyrhizobium</taxon>
    </lineage>
</organism>
<evidence type="ECO:0000313" key="2">
    <source>
        <dbReference type="EMBL" id="SCB41881.1"/>
    </source>
</evidence>